<dbReference type="CDD" id="cd09276">
    <property type="entry name" value="Rnase_HI_RT_non_LTR"/>
    <property type="match status" value="1"/>
</dbReference>
<comment type="caution">
    <text evidence="4">The sequence shown here is derived from an EMBL/GenBank/DDBJ whole genome shotgun (WGS) entry which is preliminary data.</text>
</comment>
<dbReference type="OrthoDB" id="8051783at2759"/>
<dbReference type="Proteomes" id="UP000770661">
    <property type="component" value="Unassembled WGS sequence"/>
</dbReference>
<dbReference type="PROSITE" id="PS50879">
    <property type="entry name" value="RNASE_H_1"/>
    <property type="match status" value="1"/>
</dbReference>
<gene>
    <name evidence="4" type="primary">RTase_12</name>
    <name evidence="4" type="ORF">GWK47_038036</name>
</gene>
<dbReference type="InterPro" id="IPR002156">
    <property type="entry name" value="RNaseH_domain"/>
</dbReference>
<sequence length="1108" mass="122631">MPKEETNEDSNAGPKRLRSSIGGDVFDFQKHCLFCHDITPCILPNEYDPKVPQQYRVPASRVTTDKVGDGETYKQYLLDLCEKRGDELGRIVRNRIIGAPSELHAADAKYHRSCNANFHRDAHRTTMIDSKGSADDQAFAETVHELGCDRSKVWNALDVEAVYADKGGSVMSRRVLVENVIQHFAENMLALHSPGVATLLVFRKHVATNLRLVDDDQNGDMDECIRKVGKQIMKETKAAKHDFKSYNKHIDRELASECISETLVKLLSAIKSTFHNSLQSIMVGNIMSSVVTSQPTPLQIAIGVLLGDHKMIITELYKYNVSCSYDEVRRFRRSAGAQSSKAQQLAGLRDAALGGLVQIIIDNFDAVISSQNCRLECHYMAMLAAQWKTDLDRLDGLDTAIPRLSKEEMKHPIPWETPVVEYAGPKKPPMPFTATNRFAMSDDFVQATTVSIDRARDLDFSFIKDALFEANTPEYNGYNTRHCRVAGMTPAPKTAVVYLPLINMKPGDSTTVLASITRGFEVTRASNQDILVLTCDRPEDAKLVRFQGHKSSCRELENGTPQGGVLSPTLFNLLMEQLVSLEFREGTALLSYADDLVLVVTGRGDRVSRSQQAFYLVSCKCRELGLKISAEKSKAMMFKAAASPVCPLQIQGIRLAWTRSFQYFGMWPDRSLTFTTQVTYLRERAETRLNIMRAMTRTHAGATSSVPRLFYVHNVRALVDYSAPVLVALSLTQQRRLEVLQNQALRTLLSAGGIALGQHPRHAGGGMVGAPSHQGLTDRGLSGGQDSFARQGSLSRGTGCAGSCRSSSGTYCQATPGCRRWQTPSSTSSPDSPTCCWTDLTAPLPATSRRPRDSPLPPRTPDHCSTLQKELVAIERVLQHALGRQEDIVGIHTDSMSALQVLPQPRTPMDNVQLTTAMLGHIQGLAAQGRRIRLNWVPSHVGLRGNEAADEAAWEATRHPAVTLTVLPSIQRAKVLARRAAACAAGQQYRQLVQSSRQAAWHAQATDNNEPLRPAQQLSQAEEVVLHRLRLGYGTLEELRDGFEDRPCEHCPHLARRPLAHYLLSCPATARLRQRVGPLEDAAALVLRQVQENLPLLLEVVRDAPPLR</sequence>
<feature type="compositionally biased region" description="Polar residues" evidence="1">
    <location>
        <begin position="784"/>
        <end position="796"/>
    </location>
</feature>
<dbReference type="PROSITE" id="PS50878">
    <property type="entry name" value="RT_POL"/>
    <property type="match status" value="1"/>
</dbReference>
<dbReference type="AlphaFoldDB" id="A0A8J5CYV4"/>
<dbReference type="SUPFAM" id="SSF56672">
    <property type="entry name" value="DNA/RNA polymerases"/>
    <property type="match status" value="1"/>
</dbReference>
<dbReference type="InterPro" id="IPR000477">
    <property type="entry name" value="RT_dom"/>
</dbReference>
<dbReference type="Gene3D" id="3.30.420.10">
    <property type="entry name" value="Ribonuclease H-like superfamily/Ribonuclease H"/>
    <property type="match status" value="1"/>
</dbReference>
<keyword evidence="4" id="KW-0808">Transferase</keyword>
<dbReference type="InterPro" id="IPR012337">
    <property type="entry name" value="RNaseH-like_sf"/>
</dbReference>
<evidence type="ECO:0000313" key="4">
    <source>
        <dbReference type="EMBL" id="KAG0725731.1"/>
    </source>
</evidence>
<keyword evidence="5" id="KW-1185">Reference proteome</keyword>
<dbReference type="GO" id="GO:0003676">
    <property type="term" value="F:nucleic acid binding"/>
    <property type="evidence" value="ECO:0007669"/>
    <property type="project" value="InterPro"/>
</dbReference>
<dbReference type="PANTHER" id="PTHR33332">
    <property type="entry name" value="REVERSE TRANSCRIPTASE DOMAIN-CONTAINING PROTEIN"/>
    <property type="match status" value="1"/>
</dbReference>
<accession>A0A8J5CYV4</accession>
<feature type="compositionally biased region" description="Low complexity" evidence="1">
    <location>
        <begin position="823"/>
        <end position="834"/>
    </location>
</feature>
<dbReference type="Pfam" id="PF00075">
    <property type="entry name" value="RNase_H"/>
    <property type="match status" value="1"/>
</dbReference>
<dbReference type="GO" id="GO:0003964">
    <property type="term" value="F:RNA-directed DNA polymerase activity"/>
    <property type="evidence" value="ECO:0007669"/>
    <property type="project" value="UniProtKB-KW"/>
</dbReference>
<proteinExistence type="predicted"/>
<evidence type="ECO:0000313" key="5">
    <source>
        <dbReference type="Proteomes" id="UP000770661"/>
    </source>
</evidence>
<evidence type="ECO:0000259" key="2">
    <source>
        <dbReference type="PROSITE" id="PS50878"/>
    </source>
</evidence>
<evidence type="ECO:0000256" key="1">
    <source>
        <dbReference type="SAM" id="MobiDB-lite"/>
    </source>
</evidence>
<keyword evidence="4" id="KW-0548">Nucleotidyltransferase</keyword>
<name>A0A8J5CYV4_CHIOP</name>
<dbReference type="InterPro" id="IPR043502">
    <property type="entry name" value="DNA/RNA_pol_sf"/>
</dbReference>
<organism evidence="4 5">
    <name type="scientific">Chionoecetes opilio</name>
    <name type="common">Atlantic snow crab</name>
    <name type="synonym">Cancer opilio</name>
    <dbReference type="NCBI Taxonomy" id="41210"/>
    <lineage>
        <taxon>Eukaryota</taxon>
        <taxon>Metazoa</taxon>
        <taxon>Ecdysozoa</taxon>
        <taxon>Arthropoda</taxon>
        <taxon>Crustacea</taxon>
        <taxon>Multicrustacea</taxon>
        <taxon>Malacostraca</taxon>
        <taxon>Eumalacostraca</taxon>
        <taxon>Eucarida</taxon>
        <taxon>Decapoda</taxon>
        <taxon>Pleocyemata</taxon>
        <taxon>Brachyura</taxon>
        <taxon>Eubrachyura</taxon>
        <taxon>Majoidea</taxon>
        <taxon>Majidae</taxon>
        <taxon>Chionoecetes</taxon>
    </lineage>
</organism>
<protein>
    <submittedName>
        <fullName evidence="4">Putative RNA-directed DNA polymerase from transposon BS</fullName>
    </submittedName>
</protein>
<dbReference type="EMBL" id="JACEEZ010005310">
    <property type="protein sequence ID" value="KAG0725731.1"/>
    <property type="molecule type" value="Genomic_DNA"/>
</dbReference>
<dbReference type="GO" id="GO:0042575">
    <property type="term" value="C:DNA polymerase complex"/>
    <property type="evidence" value="ECO:0007669"/>
    <property type="project" value="UniProtKB-ARBA"/>
</dbReference>
<feature type="domain" description="RNase H type-1" evidence="3">
    <location>
        <begin position="830"/>
        <end position="958"/>
    </location>
</feature>
<feature type="domain" description="Reverse transcriptase" evidence="2">
    <location>
        <begin position="403"/>
        <end position="655"/>
    </location>
</feature>
<dbReference type="Pfam" id="PF00078">
    <property type="entry name" value="RVT_1"/>
    <property type="match status" value="1"/>
</dbReference>
<feature type="region of interest" description="Disordered" evidence="1">
    <location>
        <begin position="760"/>
        <end position="863"/>
    </location>
</feature>
<evidence type="ECO:0000259" key="3">
    <source>
        <dbReference type="PROSITE" id="PS50879"/>
    </source>
</evidence>
<reference evidence="4" key="1">
    <citation type="submission" date="2020-07" db="EMBL/GenBank/DDBJ databases">
        <title>The High-quality genome of the commercially important snow crab, Chionoecetes opilio.</title>
        <authorList>
            <person name="Jeong J.-H."/>
            <person name="Ryu S."/>
        </authorList>
    </citation>
    <scope>NUCLEOTIDE SEQUENCE</scope>
    <source>
        <strain evidence="4">MADBK_172401_WGS</strain>
        <tissue evidence="4">Digestive gland</tissue>
    </source>
</reference>
<dbReference type="GO" id="GO:0004523">
    <property type="term" value="F:RNA-DNA hybrid ribonuclease activity"/>
    <property type="evidence" value="ECO:0007669"/>
    <property type="project" value="InterPro"/>
</dbReference>
<dbReference type="InterPro" id="IPR036397">
    <property type="entry name" value="RNaseH_sf"/>
</dbReference>
<feature type="compositionally biased region" description="Polar residues" evidence="1">
    <location>
        <begin position="804"/>
        <end position="813"/>
    </location>
</feature>
<dbReference type="SUPFAM" id="SSF53098">
    <property type="entry name" value="Ribonuclease H-like"/>
    <property type="match status" value="1"/>
</dbReference>
<keyword evidence="4" id="KW-0695">RNA-directed DNA polymerase</keyword>